<evidence type="ECO:0000313" key="3">
    <source>
        <dbReference type="EMBL" id="QEC50411.1"/>
    </source>
</evidence>
<dbReference type="GO" id="GO:0017168">
    <property type="term" value="F:5-oxoprolinase (ATP-hydrolyzing) activity"/>
    <property type="evidence" value="ECO:0007669"/>
    <property type="project" value="TreeGrafter"/>
</dbReference>
<dbReference type="PANTHER" id="PTHR11365">
    <property type="entry name" value="5-OXOPROLINASE RELATED"/>
    <property type="match status" value="1"/>
</dbReference>
<dbReference type="Pfam" id="PF08882">
    <property type="entry name" value="Acetone_carb_G"/>
    <property type="match status" value="1"/>
</dbReference>
<name>A0A5B8UCL3_9ACTN</name>
<accession>A0A5B8UCL3</accession>
<proteinExistence type="predicted"/>
<dbReference type="OrthoDB" id="102473at2"/>
<gene>
    <name evidence="3" type="ORF">FSW04_24370</name>
</gene>
<dbReference type="InterPro" id="IPR016750">
    <property type="entry name" value="Aceto_COase_bsu/gsu"/>
</dbReference>
<feature type="domain" description="Hydantoinase B/oxoprolinase" evidence="2">
    <location>
        <begin position="56"/>
        <end position="611"/>
    </location>
</feature>
<dbReference type="AlphaFoldDB" id="A0A5B8UCL3"/>
<dbReference type="PANTHER" id="PTHR11365:SF23">
    <property type="entry name" value="HYPOTHETICAL 5-OXOPROLINASE (EUROFUNG)-RELATED"/>
    <property type="match status" value="1"/>
</dbReference>
<dbReference type="KEGG" id="bsol:FSW04_24370"/>
<evidence type="ECO:0000313" key="4">
    <source>
        <dbReference type="Proteomes" id="UP000321805"/>
    </source>
</evidence>
<dbReference type="GO" id="GO:0006749">
    <property type="term" value="P:glutathione metabolic process"/>
    <property type="evidence" value="ECO:0007669"/>
    <property type="project" value="TreeGrafter"/>
</dbReference>
<dbReference type="Pfam" id="PF02538">
    <property type="entry name" value="Hydantoinase_B"/>
    <property type="match status" value="1"/>
</dbReference>
<evidence type="ECO:0000259" key="2">
    <source>
        <dbReference type="Pfam" id="PF02538"/>
    </source>
</evidence>
<feature type="region of interest" description="Disordered" evidence="1">
    <location>
        <begin position="661"/>
        <end position="683"/>
    </location>
</feature>
<protein>
    <recommendedName>
        <fullName evidence="2">Hydantoinase B/oxoprolinase domain-containing protein</fullName>
    </recommendedName>
</protein>
<dbReference type="RefSeq" id="WP_146923012.1">
    <property type="nucleotide sequence ID" value="NZ_CP042430.1"/>
</dbReference>
<dbReference type="InterPro" id="IPR003692">
    <property type="entry name" value="Hydantoinase_B"/>
</dbReference>
<dbReference type="GO" id="GO:0005829">
    <property type="term" value="C:cytosol"/>
    <property type="evidence" value="ECO:0007669"/>
    <property type="project" value="TreeGrafter"/>
</dbReference>
<dbReference type="EMBL" id="CP042430">
    <property type="protein sequence ID" value="QEC50411.1"/>
    <property type="molecule type" value="Genomic_DNA"/>
</dbReference>
<keyword evidence="4" id="KW-1185">Reference proteome</keyword>
<dbReference type="Proteomes" id="UP000321805">
    <property type="component" value="Chromosome"/>
</dbReference>
<evidence type="ECO:0000256" key="1">
    <source>
        <dbReference type="SAM" id="MobiDB-lite"/>
    </source>
</evidence>
<reference evidence="3 4" key="1">
    <citation type="journal article" date="2018" name="J. Microbiol.">
        <title>Baekduia soli gen. nov., sp. nov., a novel bacterium isolated from the soil of Baekdu Mountain and proposal of a novel family name, Baekduiaceae fam. nov.</title>
        <authorList>
            <person name="An D.S."/>
            <person name="Siddiqi M.Z."/>
            <person name="Kim K.H."/>
            <person name="Yu H.S."/>
            <person name="Im W.T."/>
        </authorList>
    </citation>
    <scope>NUCLEOTIDE SEQUENCE [LARGE SCALE GENOMIC DNA]</scope>
    <source>
        <strain evidence="3 4">BR7-21</strain>
    </source>
</reference>
<sequence>MTQNPQAGAAPRGDVFEPTDGRVWDGVKIGYRPRPDWRDRVDPSLGFHEDAVEDLDPVSYEVLRNRLFSINVAHGRQVTRVSGSPVFATLDFNMSILTEDGEIVQNAPYIQFLNGGAPYGVRYLLENLSTDPGIEDGDVFVMNDPWIAAIHEMDVLFCRPVFVDGRIFAWVSNAGHQYDLGGVQPGGWPQDAVDVFHDPTIFTPLKIVSKGRMRTDLERMYLRNSRMPDMVALDLRAQISGCVFAAEQLLEVCAEFGPDVVKAAMRQIISNAEEGMRRKLRRIPDGTWTEVRYLDTALPGDRRTYRLVLNVTKRDDRLVIDNHGSDRQPDAGPLAFPFVGMVGSVTGALSVMMVYEQLFSVGGASRLVEYDVEPGLMSCAEHPIAVSASVVQVQTNLVAMQACLSRMLACDPELASDAVTATPDFQIAVIAGVNDRKEPYGQAVLDFYALGGGARQANDGVNTKGPSWSPLAGLLSVESVEQWYPVLYLYRKEFADSGGAGRFRGGIGVSYAFTRYRAESMAAVGFAGAQAASVMCAPGLFGGWPSPSSRLTILQETDVLDQFARQRIPGDVDEIGYGERTFFAPKQNAVQMRPGAVLEGTALGGGGYGDPLKREPERVVTDVNDGYVSVEAARQVYGVVLDGDELDAAATEARRAEIRAERATWSPASGAPQAFTTPAAGEPPHLRHEYLVARDEGEHRVLACRECDTAICDYTADYKQALLMGVASPMTIPGGGGKDPSHFIDVPLEFRAFCCPGCQTLMTTEILPAGTPSAPEMVLLGP</sequence>
<organism evidence="3 4">
    <name type="scientific">Baekduia soli</name>
    <dbReference type="NCBI Taxonomy" id="496014"/>
    <lineage>
        <taxon>Bacteria</taxon>
        <taxon>Bacillati</taxon>
        <taxon>Actinomycetota</taxon>
        <taxon>Thermoleophilia</taxon>
        <taxon>Solirubrobacterales</taxon>
        <taxon>Baekduiaceae</taxon>
        <taxon>Baekduia</taxon>
    </lineage>
</organism>
<dbReference type="InterPro" id="IPR045079">
    <property type="entry name" value="Oxoprolinase-like"/>
</dbReference>